<feature type="domain" description="SWIM-type" evidence="2">
    <location>
        <begin position="543"/>
        <end position="579"/>
    </location>
</feature>
<evidence type="ECO:0000259" key="2">
    <source>
        <dbReference type="PROSITE" id="PS50966"/>
    </source>
</evidence>
<keyword evidence="4" id="KW-1185">Reference proteome</keyword>
<dbReference type="Pfam" id="PF10551">
    <property type="entry name" value="MULE"/>
    <property type="match status" value="1"/>
</dbReference>
<keyword evidence="1" id="KW-0862">Zinc</keyword>
<evidence type="ECO:0000313" key="4">
    <source>
        <dbReference type="Proteomes" id="UP001152523"/>
    </source>
</evidence>
<proteinExistence type="predicted"/>
<name>A0AAV0EIY7_9ASTE</name>
<dbReference type="AlphaFoldDB" id="A0AAV0EIY7"/>
<keyword evidence="1" id="KW-0863">Zinc-finger</keyword>
<evidence type="ECO:0000313" key="3">
    <source>
        <dbReference type="EMBL" id="CAH9122518.1"/>
    </source>
</evidence>
<reference evidence="3" key="1">
    <citation type="submission" date="2022-07" db="EMBL/GenBank/DDBJ databases">
        <authorList>
            <person name="Macas J."/>
            <person name="Novak P."/>
            <person name="Neumann P."/>
        </authorList>
    </citation>
    <scope>NUCLEOTIDE SEQUENCE</scope>
</reference>
<dbReference type="EMBL" id="CAMAPF010000925">
    <property type="protein sequence ID" value="CAH9122518.1"/>
    <property type="molecule type" value="Genomic_DNA"/>
</dbReference>
<evidence type="ECO:0000256" key="1">
    <source>
        <dbReference type="PROSITE-ProRule" id="PRU00325"/>
    </source>
</evidence>
<dbReference type="Proteomes" id="UP001152523">
    <property type="component" value="Unassembled WGS sequence"/>
</dbReference>
<dbReference type="Pfam" id="PF03101">
    <property type="entry name" value="FAR1"/>
    <property type="match status" value="1"/>
</dbReference>
<accession>A0AAV0EIY7</accession>
<dbReference type="InterPro" id="IPR007527">
    <property type="entry name" value="Znf_SWIM"/>
</dbReference>
<dbReference type="GO" id="GO:0008270">
    <property type="term" value="F:zinc ion binding"/>
    <property type="evidence" value="ECO:0007669"/>
    <property type="project" value="UniProtKB-KW"/>
</dbReference>
<dbReference type="InterPro" id="IPR018289">
    <property type="entry name" value="MULE_transposase_dom"/>
</dbReference>
<organism evidence="3 4">
    <name type="scientific">Cuscuta epithymum</name>
    <dbReference type="NCBI Taxonomy" id="186058"/>
    <lineage>
        <taxon>Eukaryota</taxon>
        <taxon>Viridiplantae</taxon>
        <taxon>Streptophyta</taxon>
        <taxon>Embryophyta</taxon>
        <taxon>Tracheophyta</taxon>
        <taxon>Spermatophyta</taxon>
        <taxon>Magnoliopsida</taxon>
        <taxon>eudicotyledons</taxon>
        <taxon>Gunneridae</taxon>
        <taxon>Pentapetalae</taxon>
        <taxon>asterids</taxon>
        <taxon>lamiids</taxon>
        <taxon>Solanales</taxon>
        <taxon>Convolvulaceae</taxon>
        <taxon>Cuscuteae</taxon>
        <taxon>Cuscuta</taxon>
        <taxon>Cuscuta subgen. Cuscuta</taxon>
    </lineage>
</organism>
<dbReference type="InterPro" id="IPR004330">
    <property type="entry name" value="FAR1_DNA_bnd_dom"/>
</dbReference>
<keyword evidence="1" id="KW-0479">Metal-binding</keyword>
<dbReference type="PANTHER" id="PTHR47718">
    <property type="entry name" value="OS01G0519700 PROTEIN"/>
    <property type="match status" value="1"/>
</dbReference>
<protein>
    <recommendedName>
        <fullName evidence="2">SWIM-type domain-containing protein</fullName>
    </recommendedName>
</protein>
<gene>
    <name evidence="3" type="ORF">CEPIT_LOCUS24521</name>
</gene>
<dbReference type="PROSITE" id="PS50966">
    <property type="entry name" value="ZF_SWIM"/>
    <property type="match status" value="1"/>
</dbReference>
<dbReference type="PANTHER" id="PTHR47718:SF18">
    <property type="entry name" value="PROTEIN FAR1-RELATED SEQUENCE 5-LIKE"/>
    <property type="match status" value="1"/>
</dbReference>
<sequence length="739" mass="85081">MEPDPNCALQISPGDSKYWLPQGSPEKKPIVGMIFCNVDTAFTFYKQYAAELGFTIRHHASKKARDGHILFKYIVCNRAGFKNKVCPPVSDANLAGSEVCQKNRKRVSNRIGCKARITLKYVGVNGYSIFAFEECHNHAMSSEVSKQFLKANRNLDIGHQKFILNCFRANIGTMKSYRLYKETVGGYSNIGATAVDFKNFKRDLMAYISGVDAQIVVDKLFRKQDVCSAFFFDYDVDDTDQLTRLFWADPICRKNYALFGDVVSFDATYGTNRYNMVFGPFTGVDNHRKCITFGAGLLLKEDVESYVWLFTRFINAMARQPTCIITDQDPAMRIAIEKVFTSSKHRYCMWHIMNKVTQKVGPVLSKNETFMASLNSIVWSHYLEPSQFEEKWISLMHEYELTTHDWFCHMFELRRWWIPSYFRDLFMAGLLRTTSRSESENSFFREFTNPHFSLVEFLMQFESAMDAQRHVHDKLNSESESYIPDLKTPLPLEKAASDVFTLSVFYDIQSELCLSCFSCRVLRVHDVDGDFEYEISDDRNLVFRVGLSMSNMKAMCTCKYYERIGMVCRHIFVVLKDFKLERIPDHLINSRWCKKGLVKPLAAISDSILEQTTLLEDNKISVNSLWSDIYACMALVENNPSYLKKFSGIIKEQKDILLSLHEGVGHDSTKKSLIESFYGSSVPSEVIVHPPQQAKNKGSGRRLRSSKEVLIEESQRPKRLCRSCNEMGHHDSRNCPLNK</sequence>
<comment type="caution">
    <text evidence="3">The sequence shown here is derived from an EMBL/GenBank/DDBJ whole genome shotgun (WGS) entry which is preliminary data.</text>
</comment>